<dbReference type="KEGG" id="bhy:BHWA1_02348"/>
<keyword evidence="1" id="KW-0472">Membrane</keyword>
<dbReference type="Proteomes" id="UP000001803">
    <property type="component" value="Chromosome"/>
</dbReference>
<dbReference type="PIRSF" id="PIRSF016789">
    <property type="entry name" value="DUF454"/>
    <property type="match status" value="1"/>
</dbReference>
<dbReference type="RefSeq" id="WP_012671832.1">
    <property type="nucleotide sequence ID" value="NC_012225.1"/>
</dbReference>
<keyword evidence="1" id="KW-0812">Transmembrane</keyword>
<dbReference type="GeneID" id="63963498"/>
<protein>
    <recommendedName>
        <fullName evidence="4">Inner membrane protein YbaN</fullName>
    </recommendedName>
</protein>
<dbReference type="GO" id="GO:0005886">
    <property type="term" value="C:plasma membrane"/>
    <property type="evidence" value="ECO:0007669"/>
    <property type="project" value="TreeGrafter"/>
</dbReference>
<dbReference type="Pfam" id="PF04304">
    <property type="entry name" value="DUF454"/>
    <property type="match status" value="1"/>
</dbReference>
<sequence length="136" mass="15657">MRILFISLGFLFMGIGIVGVVVPILPTAPFLLLSGFFFAKGSKKFHDWFISTNLYKKHLESFVKSKTMTLKSKLSILIPVTIMLSIAFIFINHLHARIALVVVLLIKYIYFFVYIKTTKEYNNNDMETSIELDKEN</sequence>
<feature type="transmembrane region" description="Helical" evidence="1">
    <location>
        <begin position="6"/>
        <end position="39"/>
    </location>
</feature>
<feature type="transmembrane region" description="Helical" evidence="1">
    <location>
        <begin position="74"/>
        <end position="91"/>
    </location>
</feature>
<dbReference type="InterPro" id="IPR007401">
    <property type="entry name" value="DUF454"/>
</dbReference>
<keyword evidence="3" id="KW-1185">Reference proteome</keyword>
<proteinExistence type="predicted"/>
<dbReference type="STRING" id="565034.BHWA1_02348"/>
<accession>A0A3B6VBV9</accession>
<keyword evidence="1" id="KW-1133">Transmembrane helix</keyword>
<evidence type="ECO:0000256" key="1">
    <source>
        <dbReference type="SAM" id="Phobius"/>
    </source>
</evidence>
<name>A0A3B6VBV9_BRAHW</name>
<dbReference type="EMBL" id="CP001357">
    <property type="protein sequence ID" value="ACN84802.1"/>
    <property type="molecule type" value="Genomic_DNA"/>
</dbReference>
<dbReference type="PANTHER" id="PTHR35813:SF1">
    <property type="entry name" value="INNER MEMBRANE PROTEIN YBAN"/>
    <property type="match status" value="1"/>
</dbReference>
<gene>
    <name evidence="2" type="ordered locus">BHWA1_02348</name>
</gene>
<reference evidence="2 3" key="1">
    <citation type="journal article" date="2009" name="PLoS ONE">
        <title>Genome sequence of the pathogenic intestinal spirochete Brachyspira hyodysenteriae reveals adaptations to its lifestyle in the porcine large intestine.</title>
        <authorList>
            <person name="Bellgard M.I."/>
            <person name="Wanchanthuek P."/>
            <person name="La T."/>
            <person name="Ryan K."/>
            <person name="Moolhuijzen P."/>
            <person name="Albertyn Z."/>
            <person name="Shaban B."/>
            <person name="Motro Y."/>
            <person name="Dunn D.S."/>
            <person name="Schibeci D."/>
            <person name="Hunter A."/>
            <person name="Barrero R."/>
            <person name="Phillips N.D."/>
            <person name="Hampson D.J."/>
        </authorList>
    </citation>
    <scope>NUCLEOTIDE SEQUENCE [LARGE SCALE GENOMIC DNA]</scope>
    <source>
        <strain evidence="3">ATCC 49526 / WA1</strain>
    </source>
</reference>
<dbReference type="AlphaFoldDB" id="A0A3B6VBV9"/>
<organism evidence="2 3">
    <name type="scientific">Brachyspira hyodysenteriae (strain ATCC 49526 / WA1)</name>
    <dbReference type="NCBI Taxonomy" id="565034"/>
    <lineage>
        <taxon>Bacteria</taxon>
        <taxon>Pseudomonadati</taxon>
        <taxon>Spirochaetota</taxon>
        <taxon>Spirochaetia</taxon>
        <taxon>Brachyspirales</taxon>
        <taxon>Brachyspiraceae</taxon>
        <taxon>Brachyspira</taxon>
    </lineage>
</organism>
<feature type="transmembrane region" description="Helical" evidence="1">
    <location>
        <begin position="97"/>
        <end position="115"/>
    </location>
</feature>
<dbReference type="PANTHER" id="PTHR35813">
    <property type="entry name" value="INNER MEMBRANE PROTEIN YBAN"/>
    <property type="match status" value="1"/>
</dbReference>
<evidence type="ECO:0000313" key="2">
    <source>
        <dbReference type="EMBL" id="ACN84802.1"/>
    </source>
</evidence>
<evidence type="ECO:0008006" key="4">
    <source>
        <dbReference type="Google" id="ProtNLM"/>
    </source>
</evidence>
<evidence type="ECO:0000313" key="3">
    <source>
        <dbReference type="Proteomes" id="UP000001803"/>
    </source>
</evidence>